<evidence type="ECO:0000313" key="4">
    <source>
        <dbReference type="Proteomes" id="UP001056756"/>
    </source>
</evidence>
<proteinExistence type="predicted"/>
<feature type="signal peptide" evidence="1">
    <location>
        <begin position="1"/>
        <end position="28"/>
    </location>
</feature>
<dbReference type="EMBL" id="CP097899">
    <property type="protein sequence ID" value="URN93630.1"/>
    <property type="molecule type" value="Genomic_DNA"/>
</dbReference>
<sequence length="162" mass="18083">MNHLFNRRSSLSMLLLLVFILSACTANVDNTDENGLIPHLTVDLQLPSDIELNKVTTLSVTVQNNNQPFDQAEEASFKIWQEESPDKAITLQATQQTSGVYEVDHEFTSEGLYVIQVHVLSSDMEVMPSKRLAIGSEALEQLAQLEQQQTDIPVISEGHSHH</sequence>
<evidence type="ECO:0000256" key="1">
    <source>
        <dbReference type="SAM" id="SignalP"/>
    </source>
</evidence>
<dbReference type="Pfam" id="PF13115">
    <property type="entry name" value="YtkA"/>
    <property type="match status" value="1"/>
</dbReference>
<reference evidence="3" key="1">
    <citation type="submission" date="2022-05" db="EMBL/GenBank/DDBJ databases">
        <title>Novel bacterial taxa in a minimal lignocellulolytic consortium and its capacity to transform plastics disclosed by genome-resolved metagenomics.</title>
        <authorList>
            <person name="Rodriguez C.A.D."/>
            <person name="Diaz-Garcia L."/>
            <person name="Herrera K."/>
            <person name="Tarazona N.A."/>
            <person name="Sproer C."/>
            <person name="Overmann J."/>
            <person name="Jimenez D.J."/>
        </authorList>
    </citation>
    <scope>NUCLEOTIDE SEQUENCE</scope>
    <source>
        <strain evidence="3">MAG5</strain>
    </source>
</reference>
<gene>
    <name evidence="3" type="ORF">NAG76_17610</name>
</gene>
<evidence type="ECO:0000313" key="3">
    <source>
        <dbReference type="EMBL" id="URN93630.1"/>
    </source>
</evidence>
<dbReference type="PROSITE" id="PS51257">
    <property type="entry name" value="PROKAR_LIPOPROTEIN"/>
    <property type="match status" value="1"/>
</dbReference>
<dbReference type="Proteomes" id="UP001056756">
    <property type="component" value="Chromosome"/>
</dbReference>
<feature type="domain" description="YtkA-like" evidence="2">
    <location>
        <begin position="40"/>
        <end position="118"/>
    </location>
</feature>
<accession>A0A9J6ZBS1</accession>
<feature type="chain" id="PRO_5039887659" evidence="1">
    <location>
        <begin position="29"/>
        <end position="162"/>
    </location>
</feature>
<name>A0A9J6ZBS1_9BACL</name>
<dbReference type="InterPro" id="IPR032693">
    <property type="entry name" value="YtkA-like_dom"/>
</dbReference>
<keyword evidence="1" id="KW-0732">Signal</keyword>
<organism evidence="3 4">
    <name type="scientific">Candidatus Pristimantibacillus lignocellulolyticus</name>
    <dbReference type="NCBI Taxonomy" id="2994561"/>
    <lineage>
        <taxon>Bacteria</taxon>
        <taxon>Bacillati</taxon>
        <taxon>Bacillota</taxon>
        <taxon>Bacilli</taxon>
        <taxon>Bacillales</taxon>
        <taxon>Paenibacillaceae</taxon>
        <taxon>Candidatus Pristimantibacillus</taxon>
    </lineage>
</organism>
<protein>
    <submittedName>
        <fullName evidence="3">FixH family protein</fullName>
    </submittedName>
</protein>
<dbReference type="KEGG" id="plig:NAG76_17610"/>
<evidence type="ECO:0000259" key="2">
    <source>
        <dbReference type="Pfam" id="PF13115"/>
    </source>
</evidence>
<dbReference type="AlphaFoldDB" id="A0A9J6ZBS1"/>